<evidence type="ECO:0000313" key="2">
    <source>
        <dbReference type="Proteomes" id="UP000013827"/>
    </source>
</evidence>
<dbReference type="KEGG" id="ehx:EMIHUDRAFT_212502"/>
<evidence type="ECO:0000313" key="1">
    <source>
        <dbReference type="EnsemblProtists" id="EOD13443"/>
    </source>
</evidence>
<dbReference type="PANTHER" id="PTHR33390:SF1">
    <property type="entry name" value="STRESS UP-REGULATED NOD 19 PROTEIN"/>
    <property type="match status" value="1"/>
</dbReference>
<accession>A0A0D3IQA8</accession>
<dbReference type="PaxDb" id="2903-EOD13443"/>
<proteinExistence type="predicted"/>
<name>A0A0D3IQA8_EMIH1</name>
<sequence>MLCAAIAFSAAVSWELRSRSVSLHESKAYNVTTEEYFSSGVTLRPGHMIFTNPRKTRLEMPAGRYAITGFWGDIVDADHKPVPLSKIYDHHWVAINNRHRNEICETVPYVFGVGAESRHNPVNLPAGYGYVVDETVEWGANIHLLRIDGLSEAAAKECNECYYAPGKGKECTAAQNGTFECCGERDYDGVGSCPAQRADLPAETFYLRYRVSYTRELAAVAPVHISVATAPDCATFYAVLRDERRPEHLAQYEFETPTDVTVLFAAGHQHVGALNISLFVNERRVCTSYPRYGAERGVAGDELGYLVQMSPCADASTGPLAWTKGDTVRIDSWYSVAPHDPRLQYSDGTHLNVMGYMYMVYTRGEDADSHSPLLRPPSPGREDPLDGFAMLQAPLEGSTVRGTRAWKRVPLQAAAA</sequence>
<keyword evidence="2" id="KW-1185">Reference proteome</keyword>
<dbReference type="GeneID" id="17259698"/>
<dbReference type="HOGENOM" id="CLU_661284_0_0_1"/>
<reference evidence="1" key="2">
    <citation type="submission" date="2024-10" db="UniProtKB">
        <authorList>
            <consortium name="EnsemblProtists"/>
        </authorList>
    </citation>
    <scope>IDENTIFICATION</scope>
</reference>
<dbReference type="RefSeq" id="XP_005765872.1">
    <property type="nucleotide sequence ID" value="XM_005765815.1"/>
</dbReference>
<dbReference type="EnsemblProtists" id="EOD13443">
    <property type="protein sequence ID" value="EOD13443"/>
    <property type="gene ID" value="EMIHUDRAFT_212502"/>
</dbReference>
<dbReference type="STRING" id="2903.R1BTI5"/>
<reference evidence="2" key="1">
    <citation type="journal article" date="2013" name="Nature">
        <title>Pan genome of the phytoplankton Emiliania underpins its global distribution.</title>
        <authorList>
            <person name="Read B.A."/>
            <person name="Kegel J."/>
            <person name="Klute M.J."/>
            <person name="Kuo A."/>
            <person name="Lefebvre S.C."/>
            <person name="Maumus F."/>
            <person name="Mayer C."/>
            <person name="Miller J."/>
            <person name="Monier A."/>
            <person name="Salamov A."/>
            <person name="Young J."/>
            <person name="Aguilar M."/>
            <person name="Claverie J.M."/>
            <person name="Frickenhaus S."/>
            <person name="Gonzalez K."/>
            <person name="Herman E.K."/>
            <person name="Lin Y.C."/>
            <person name="Napier J."/>
            <person name="Ogata H."/>
            <person name="Sarno A.F."/>
            <person name="Shmutz J."/>
            <person name="Schroeder D."/>
            <person name="de Vargas C."/>
            <person name="Verret F."/>
            <person name="von Dassow P."/>
            <person name="Valentin K."/>
            <person name="Van de Peer Y."/>
            <person name="Wheeler G."/>
            <person name="Dacks J.B."/>
            <person name="Delwiche C.F."/>
            <person name="Dyhrman S.T."/>
            <person name="Glockner G."/>
            <person name="John U."/>
            <person name="Richards T."/>
            <person name="Worden A.Z."/>
            <person name="Zhang X."/>
            <person name="Grigoriev I.V."/>
            <person name="Allen A.E."/>
            <person name="Bidle K."/>
            <person name="Borodovsky M."/>
            <person name="Bowler C."/>
            <person name="Brownlee C."/>
            <person name="Cock J.M."/>
            <person name="Elias M."/>
            <person name="Gladyshev V.N."/>
            <person name="Groth M."/>
            <person name="Guda C."/>
            <person name="Hadaegh A."/>
            <person name="Iglesias-Rodriguez M.D."/>
            <person name="Jenkins J."/>
            <person name="Jones B.M."/>
            <person name="Lawson T."/>
            <person name="Leese F."/>
            <person name="Lindquist E."/>
            <person name="Lobanov A."/>
            <person name="Lomsadze A."/>
            <person name="Malik S.B."/>
            <person name="Marsh M.E."/>
            <person name="Mackinder L."/>
            <person name="Mock T."/>
            <person name="Mueller-Roeber B."/>
            <person name="Pagarete A."/>
            <person name="Parker M."/>
            <person name="Probert I."/>
            <person name="Quesneville H."/>
            <person name="Raines C."/>
            <person name="Rensing S.A."/>
            <person name="Riano-Pachon D.M."/>
            <person name="Richier S."/>
            <person name="Rokitta S."/>
            <person name="Shiraiwa Y."/>
            <person name="Soanes D.M."/>
            <person name="van der Giezen M."/>
            <person name="Wahlund T.M."/>
            <person name="Williams B."/>
            <person name="Wilson W."/>
            <person name="Wolfe G."/>
            <person name="Wurch L.L."/>
        </authorList>
    </citation>
    <scope>NUCLEOTIDE SEQUENCE</scope>
</reference>
<dbReference type="Pfam" id="PF07712">
    <property type="entry name" value="SURNod19"/>
    <property type="match status" value="2"/>
</dbReference>
<dbReference type="OMA" id="WIVERFY"/>
<organism evidence="1 2">
    <name type="scientific">Emiliania huxleyi (strain CCMP1516)</name>
    <dbReference type="NCBI Taxonomy" id="280463"/>
    <lineage>
        <taxon>Eukaryota</taxon>
        <taxon>Haptista</taxon>
        <taxon>Haptophyta</taxon>
        <taxon>Prymnesiophyceae</taxon>
        <taxon>Isochrysidales</taxon>
        <taxon>Noelaerhabdaceae</taxon>
        <taxon>Emiliania</taxon>
    </lineage>
</organism>
<dbReference type="eggNOG" id="ENOG502S9FY">
    <property type="taxonomic scope" value="Eukaryota"/>
</dbReference>
<dbReference type="Proteomes" id="UP000013827">
    <property type="component" value="Unassembled WGS sequence"/>
</dbReference>
<dbReference type="AlphaFoldDB" id="A0A0D3IQA8"/>
<protein>
    <submittedName>
        <fullName evidence="1">Uncharacterized protein</fullName>
    </submittedName>
</protein>
<dbReference type="PANTHER" id="PTHR33390">
    <property type="entry name" value="STRESS UP-REGULATED NOD 19 PROTEIN"/>
    <property type="match status" value="1"/>
</dbReference>
<dbReference type="InterPro" id="IPR011692">
    <property type="entry name" value="Stress_up-reg_Nod19"/>
</dbReference>